<organism evidence="1 2">
    <name type="scientific">Vreelandella rituensis</name>
    <dbReference type="NCBI Taxonomy" id="2282306"/>
    <lineage>
        <taxon>Bacteria</taxon>
        <taxon>Pseudomonadati</taxon>
        <taxon>Pseudomonadota</taxon>
        <taxon>Gammaproteobacteria</taxon>
        <taxon>Oceanospirillales</taxon>
        <taxon>Halomonadaceae</taxon>
        <taxon>Vreelandella</taxon>
    </lineage>
</organism>
<comment type="caution">
    <text evidence="1">The sequence shown here is derived from an EMBL/GenBank/DDBJ whole genome shotgun (WGS) entry which is preliminary data.</text>
</comment>
<proteinExistence type="predicted"/>
<dbReference type="AlphaFoldDB" id="A0A368U6Y0"/>
<dbReference type="RefSeq" id="WP_114486480.1">
    <property type="nucleotide sequence ID" value="NZ_CBCSHM010000057.1"/>
</dbReference>
<dbReference type="EMBL" id="QPIJ01000015">
    <property type="protein sequence ID" value="RCV92266.1"/>
    <property type="molecule type" value="Genomic_DNA"/>
</dbReference>
<accession>A0A368U6Y0</accession>
<sequence>MADAQTQTVTIDGTEYNVAELSENAQNQVVNLRVTDQEITRLSQQLAIYQTARTAYARALSEELPKQEH</sequence>
<name>A0A368U6Y0_9GAMM</name>
<reference evidence="1 2" key="1">
    <citation type="submission" date="2018-07" db="EMBL/GenBank/DDBJ databases">
        <title>Halomonas rutogse sp. nov., isolated from Lake TangqianCo on Tibetan Plateau.</title>
        <authorList>
            <person name="Lu H."/>
            <person name="Xing P."/>
            <person name="Wu Q."/>
        </authorList>
    </citation>
    <scope>NUCLEOTIDE SEQUENCE [LARGE SCALE GENOMIC DNA]</scope>
    <source>
        <strain evidence="1 2">TQ8S</strain>
    </source>
</reference>
<keyword evidence="2" id="KW-1185">Reference proteome</keyword>
<gene>
    <name evidence="1" type="ORF">DU506_08330</name>
</gene>
<evidence type="ECO:0000313" key="2">
    <source>
        <dbReference type="Proteomes" id="UP000253204"/>
    </source>
</evidence>
<dbReference type="Proteomes" id="UP000253204">
    <property type="component" value="Unassembled WGS sequence"/>
</dbReference>
<protein>
    <submittedName>
        <fullName evidence="1">Uncharacterized protein</fullName>
    </submittedName>
</protein>
<dbReference type="OrthoDB" id="5739715at2"/>
<evidence type="ECO:0000313" key="1">
    <source>
        <dbReference type="EMBL" id="RCV92266.1"/>
    </source>
</evidence>